<name>A0A8V0ZDD3_CHICK</name>
<protein>
    <submittedName>
        <fullName evidence="2">Uncharacterized protein</fullName>
    </submittedName>
</protein>
<organism evidence="2 3">
    <name type="scientific">Gallus gallus</name>
    <name type="common">Chicken</name>
    <dbReference type="NCBI Taxonomy" id="9031"/>
    <lineage>
        <taxon>Eukaryota</taxon>
        <taxon>Metazoa</taxon>
        <taxon>Chordata</taxon>
        <taxon>Craniata</taxon>
        <taxon>Vertebrata</taxon>
        <taxon>Euteleostomi</taxon>
        <taxon>Archelosauria</taxon>
        <taxon>Archosauria</taxon>
        <taxon>Dinosauria</taxon>
        <taxon>Saurischia</taxon>
        <taxon>Theropoda</taxon>
        <taxon>Coelurosauria</taxon>
        <taxon>Aves</taxon>
        <taxon>Neognathae</taxon>
        <taxon>Galloanserae</taxon>
        <taxon>Galliformes</taxon>
        <taxon>Phasianidae</taxon>
        <taxon>Phasianinae</taxon>
        <taxon>Gallus</taxon>
    </lineage>
</organism>
<reference evidence="2" key="3">
    <citation type="submission" date="2025-09" db="UniProtKB">
        <authorList>
            <consortium name="Ensembl"/>
        </authorList>
    </citation>
    <scope>IDENTIFICATION</scope>
    <source>
        <strain evidence="2">broiler</strain>
    </source>
</reference>
<proteinExistence type="predicted"/>
<reference evidence="2" key="1">
    <citation type="submission" date="2020-11" db="EMBL/GenBank/DDBJ databases">
        <title>Gallus gallus (Chicken) genome, bGalGal1, GRCg7b, maternal haplotype autosomes + Z &amp; W.</title>
        <authorList>
            <person name="Warren W."/>
            <person name="Formenti G."/>
            <person name="Fedrigo O."/>
            <person name="Haase B."/>
            <person name="Mountcastle J."/>
            <person name="Balacco J."/>
            <person name="Tracey A."/>
            <person name="Schneider V."/>
            <person name="Okimoto R."/>
            <person name="Cheng H."/>
            <person name="Hawken R."/>
            <person name="Howe K."/>
            <person name="Jarvis E.D."/>
        </authorList>
    </citation>
    <scope>NUCLEOTIDE SEQUENCE [LARGE SCALE GENOMIC DNA]</scope>
    <source>
        <strain evidence="2">Broiler</strain>
    </source>
</reference>
<dbReference type="Ensembl" id="ENSGALT00010048629.1">
    <property type="protein sequence ID" value="ENSGALP00010028720.1"/>
    <property type="gene ID" value="ENSGALG00010020133.1"/>
</dbReference>
<evidence type="ECO:0000256" key="1">
    <source>
        <dbReference type="SAM" id="MobiDB-lite"/>
    </source>
</evidence>
<reference evidence="2" key="2">
    <citation type="submission" date="2025-08" db="UniProtKB">
        <authorList>
            <consortium name="Ensembl"/>
        </authorList>
    </citation>
    <scope>IDENTIFICATION</scope>
    <source>
        <strain evidence="2">broiler</strain>
    </source>
</reference>
<dbReference type="Proteomes" id="UP000000539">
    <property type="component" value="Chromosome 5"/>
</dbReference>
<accession>A0A8V0ZDD3</accession>
<evidence type="ECO:0000313" key="3">
    <source>
        <dbReference type="Proteomes" id="UP000000539"/>
    </source>
</evidence>
<dbReference type="GlyGen" id="A0A8V0ZDD3">
    <property type="glycosylation" value="1 site"/>
</dbReference>
<feature type="region of interest" description="Disordered" evidence="1">
    <location>
        <begin position="1"/>
        <end position="24"/>
    </location>
</feature>
<sequence length="96" mass="9614">GRAHAPTPATGGARCQSPPRGRTARSAPRACAVLCGGVGCGARAGKRRVTGGQKEPASLCVAQATLQWLFTGAIPLLTGTGVLTCSVSDLGRFTPP</sequence>
<keyword evidence="3" id="KW-1185">Reference proteome</keyword>
<evidence type="ECO:0000313" key="2">
    <source>
        <dbReference type="Ensembl" id="ENSGALP00010028720.1"/>
    </source>
</evidence>
<dbReference type="AlphaFoldDB" id="A0A8V0ZDD3"/>